<feature type="compositionally biased region" description="Polar residues" evidence="1">
    <location>
        <begin position="238"/>
        <end position="247"/>
    </location>
</feature>
<feature type="region of interest" description="Disordered" evidence="1">
    <location>
        <begin position="1"/>
        <end position="54"/>
    </location>
</feature>
<dbReference type="Proteomes" id="UP001295740">
    <property type="component" value="Unassembled WGS sequence"/>
</dbReference>
<feature type="region of interest" description="Disordered" evidence="1">
    <location>
        <begin position="143"/>
        <end position="262"/>
    </location>
</feature>
<name>A0AAI8VTD2_9PEZI</name>
<evidence type="ECO:0000313" key="2">
    <source>
        <dbReference type="EMBL" id="CAJ2510732.1"/>
    </source>
</evidence>
<dbReference type="EMBL" id="CAUWAG010000018">
    <property type="protein sequence ID" value="CAJ2510732.1"/>
    <property type="molecule type" value="Genomic_DNA"/>
</dbReference>
<proteinExistence type="predicted"/>
<accession>A0AAI8VTD2</accession>
<sequence length="283" mass="31250">MPSNGDHSPERESTPKSAKKQNEKIVDEEAKSERAARKRLRTGWRSGASESEKQRAIRLALNTQLPGGRKYSWLNQKPESVAETLGPEKARELGITTGKIAQELGIGEFQEAPTKLTIDFEGVRGAGFNMNKAELEAMIRDAGASDEQVEAVKKSNEPVLPTPRRPRTEKPSSPPPSAAPRRRAPKTKRSGEETTPVSAKKKQKTQEKQSTKPTERPTGDKVIEIVDLSDEQPFPASSAVSESSTLANPAHPAGKAARNYQSSNVVERLSCWKYQSFYHDHWV</sequence>
<feature type="compositionally biased region" description="Basic and acidic residues" evidence="1">
    <location>
        <begin position="204"/>
        <end position="224"/>
    </location>
</feature>
<keyword evidence="3" id="KW-1185">Reference proteome</keyword>
<organism evidence="2 3">
    <name type="scientific">Anthostomella pinea</name>
    <dbReference type="NCBI Taxonomy" id="933095"/>
    <lineage>
        <taxon>Eukaryota</taxon>
        <taxon>Fungi</taxon>
        <taxon>Dikarya</taxon>
        <taxon>Ascomycota</taxon>
        <taxon>Pezizomycotina</taxon>
        <taxon>Sordariomycetes</taxon>
        <taxon>Xylariomycetidae</taxon>
        <taxon>Xylariales</taxon>
        <taxon>Xylariaceae</taxon>
        <taxon>Anthostomella</taxon>
    </lineage>
</organism>
<dbReference type="AlphaFoldDB" id="A0AAI8VTD2"/>
<feature type="compositionally biased region" description="Basic and acidic residues" evidence="1">
    <location>
        <begin position="7"/>
        <end position="35"/>
    </location>
</feature>
<evidence type="ECO:0000313" key="3">
    <source>
        <dbReference type="Proteomes" id="UP001295740"/>
    </source>
</evidence>
<gene>
    <name evidence="2" type="ORF">KHLLAP_LOCUS11200</name>
</gene>
<evidence type="ECO:0000256" key="1">
    <source>
        <dbReference type="SAM" id="MobiDB-lite"/>
    </source>
</evidence>
<protein>
    <submittedName>
        <fullName evidence="2">Uu.00g063570.m01.CDS01</fullName>
    </submittedName>
</protein>
<reference evidence="2" key="1">
    <citation type="submission" date="2023-10" db="EMBL/GenBank/DDBJ databases">
        <authorList>
            <person name="Hackl T."/>
        </authorList>
    </citation>
    <scope>NUCLEOTIDE SEQUENCE</scope>
</reference>
<comment type="caution">
    <text evidence="2">The sequence shown here is derived from an EMBL/GenBank/DDBJ whole genome shotgun (WGS) entry which is preliminary data.</text>
</comment>